<protein>
    <submittedName>
        <fullName evidence="2">Uncharacterized protein</fullName>
    </submittedName>
</protein>
<name>A0A150GAD8_GONPE</name>
<dbReference type="AlphaFoldDB" id="A0A150GAD8"/>
<feature type="region of interest" description="Disordered" evidence="1">
    <location>
        <begin position="640"/>
        <end position="668"/>
    </location>
</feature>
<feature type="compositionally biased region" description="Low complexity" evidence="1">
    <location>
        <begin position="477"/>
        <end position="529"/>
    </location>
</feature>
<feature type="compositionally biased region" description="Gly residues" evidence="1">
    <location>
        <begin position="100"/>
        <end position="119"/>
    </location>
</feature>
<feature type="compositionally biased region" description="Low complexity" evidence="1">
    <location>
        <begin position="169"/>
        <end position="185"/>
    </location>
</feature>
<reference evidence="3" key="1">
    <citation type="journal article" date="2016" name="Nat. Commun.">
        <title>The Gonium pectorale genome demonstrates co-option of cell cycle regulation during the evolution of multicellularity.</title>
        <authorList>
            <person name="Hanschen E.R."/>
            <person name="Marriage T.N."/>
            <person name="Ferris P.J."/>
            <person name="Hamaji T."/>
            <person name="Toyoda A."/>
            <person name="Fujiyama A."/>
            <person name="Neme R."/>
            <person name="Noguchi H."/>
            <person name="Minakuchi Y."/>
            <person name="Suzuki M."/>
            <person name="Kawai-Toyooka H."/>
            <person name="Smith D.R."/>
            <person name="Sparks H."/>
            <person name="Anderson J."/>
            <person name="Bakaric R."/>
            <person name="Luria V."/>
            <person name="Karger A."/>
            <person name="Kirschner M.W."/>
            <person name="Durand P.M."/>
            <person name="Michod R.E."/>
            <person name="Nozaki H."/>
            <person name="Olson B.J."/>
        </authorList>
    </citation>
    <scope>NUCLEOTIDE SEQUENCE [LARGE SCALE GENOMIC DNA]</scope>
    <source>
        <strain evidence="3">NIES-2863</strain>
    </source>
</reference>
<feature type="compositionally biased region" description="Low complexity" evidence="1">
    <location>
        <begin position="642"/>
        <end position="668"/>
    </location>
</feature>
<dbReference type="EMBL" id="LSYV01000041">
    <property type="protein sequence ID" value="KXZ46788.1"/>
    <property type="molecule type" value="Genomic_DNA"/>
</dbReference>
<proteinExistence type="predicted"/>
<dbReference type="OrthoDB" id="549560at2759"/>
<accession>A0A150GAD8</accession>
<feature type="region of interest" description="Disordered" evidence="1">
    <location>
        <begin position="166"/>
        <end position="185"/>
    </location>
</feature>
<feature type="compositionally biased region" description="Low complexity" evidence="1">
    <location>
        <begin position="120"/>
        <end position="138"/>
    </location>
</feature>
<evidence type="ECO:0000313" key="2">
    <source>
        <dbReference type="EMBL" id="KXZ46788.1"/>
    </source>
</evidence>
<dbReference type="Proteomes" id="UP000075714">
    <property type="component" value="Unassembled WGS sequence"/>
</dbReference>
<keyword evidence="3" id="KW-1185">Reference proteome</keyword>
<dbReference type="STRING" id="33097.A0A150GAD8"/>
<comment type="caution">
    <text evidence="2">The sequence shown here is derived from an EMBL/GenBank/DDBJ whole genome shotgun (WGS) entry which is preliminary data.</text>
</comment>
<evidence type="ECO:0000313" key="3">
    <source>
        <dbReference type="Proteomes" id="UP000075714"/>
    </source>
</evidence>
<organism evidence="2 3">
    <name type="scientific">Gonium pectorale</name>
    <name type="common">Green alga</name>
    <dbReference type="NCBI Taxonomy" id="33097"/>
    <lineage>
        <taxon>Eukaryota</taxon>
        <taxon>Viridiplantae</taxon>
        <taxon>Chlorophyta</taxon>
        <taxon>core chlorophytes</taxon>
        <taxon>Chlorophyceae</taxon>
        <taxon>CS clade</taxon>
        <taxon>Chlamydomonadales</taxon>
        <taxon>Volvocaceae</taxon>
        <taxon>Gonium</taxon>
    </lineage>
</organism>
<feature type="compositionally biased region" description="Gly residues" evidence="1">
    <location>
        <begin position="466"/>
        <end position="476"/>
    </location>
</feature>
<feature type="region of interest" description="Disordered" evidence="1">
    <location>
        <begin position="42"/>
        <end position="161"/>
    </location>
</feature>
<feature type="compositionally biased region" description="Low complexity" evidence="1">
    <location>
        <begin position="71"/>
        <end position="88"/>
    </location>
</feature>
<feature type="region of interest" description="Disordered" evidence="1">
    <location>
        <begin position="466"/>
        <end position="535"/>
    </location>
</feature>
<evidence type="ECO:0000256" key="1">
    <source>
        <dbReference type="SAM" id="MobiDB-lite"/>
    </source>
</evidence>
<dbReference type="Gene3D" id="2.160.20.120">
    <property type="match status" value="1"/>
</dbReference>
<gene>
    <name evidence="2" type="ORF">GPECTOR_40g522</name>
</gene>
<sequence length="668" mass="62928">MSRQCAGSRRRVPAPTLPRLLIVAAAVICLSLALLALPAMGQGERGAGDRSDSGTTAASTGGTAGTGTGTRTGPRTTTGTGTITTAGGDDANEDVTTGAGTTGTGVGTGTGSAGTGTTAGAGTTTGDATSTTGTAGSTTGTGTGGANGASVSGSTGGGRRRRLLEDVPASGSDGTNTTTTTAGASLPGDVTAIRSCLPYNILIVPGGGAAGAPPAEAPAPGMNLTADGASGGGAGRGGNATIVMDADFDVINATDISYSQTDGILALSLAQGYVTNRIINLTIITAAKTSLRYVQNFGPGNIVVGPGFSPEDFSVAATTIGGVLVTGLNTSRAYITNTGTGTVALNGTFGGADIVAGGTSKVFLAGRTSGNVTVAVDGISTTWIQGSEGTAISGTANGLAKVLYTAGSCSVETAFKSIFGVSVFGDPCQRASAGSNPTYNPSWSCGQRVDGRSACPADTGAGGGGGGVGLGSGNGAGSASTSGPAGSVNTVSGQPGTVTTGTATTPGGQASATGTVSGPSGSVSGTQTGAEGNPPVFSASAFPPIPGIFNPILGGGSIDPDFTGLTTGDFSSATSSAISTGGPAYASSISVGGQPPITTTSVGGGGGGATLGSALGIPATGSGLSVVSVACKAPKASRAIFPSTTPATAPPTTNATAPTNTTTGGTSP</sequence>